<keyword evidence="3" id="KW-1185">Reference proteome</keyword>
<dbReference type="EMBL" id="JAVHNQ010000003">
    <property type="protein sequence ID" value="KAK6353556.1"/>
    <property type="molecule type" value="Genomic_DNA"/>
</dbReference>
<dbReference type="Proteomes" id="UP001375240">
    <property type="component" value="Unassembled WGS sequence"/>
</dbReference>
<organism evidence="2 3">
    <name type="scientific">Orbilia brochopaga</name>
    <dbReference type="NCBI Taxonomy" id="3140254"/>
    <lineage>
        <taxon>Eukaryota</taxon>
        <taxon>Fungi</taxon>
        <taxon>Dikarya</taxon>
        <taxon>Ascomycota</taxon>
        <taxon>Pezizomycotina</taxon>
        <taxon>Orbiliomycetes</taxon>
        <taxon>Orbiliales</taxon>
        <taxon>Orbiliaceae</taxon>
        <taxon>Orbilia</taxon>
    </lineage>
</organism>
<feature type="region of interest" description="Disordered" evidence="1">
    <location>
        <begin position="1"/>
        <end position="64"/>
    </location>
</feature>
<accession>A0AAV9V433</accession>
<sequence>MSSQDYYQQTQQPSYPQQAYGQQQPPQYQQGYGQPPQGYYPPQQQGGMQYQQQYDDDRGHGGSGAQKGCLAGLCLGLCACCACEGILELIECCFFCC</sequence>
<dbReference type="EMBL" id="JAVHNQ010000003">
    <property type="protein sequence ID" value="KAK6353555.1"/>
    <property type="molecule type" value="Genomic_DNA"/>
</dbReference>
<evidence type="ECO:0000256" key="1">
    <source>
        <dbReference type="SAM" id="MobiDB-lite"/>
    </source>
</evidence>
<evidence type="ECO:0000313" key="2">
    <source>
        <dbReference type="EMBL" id="KAK6353555.1"/>
    </source>
</evidence>
<evidence type="ECO:0008006" key="4">
    <source>
        <dbReference type="Google" id="ProtNLM"/>
    </source>
</evidence>
<proteinExistence type="predicted"/>
<gene>
    <name evidence="2" type="ORF">TWF696_005518</name>
</gene>
<evidence type="ECO:0000313" key="3">
    <source>
        <dbReference type="Proteomes" id="UP001375240"/>
    </source>
</evidence>
<reference evidence="2 3" key="1">
    <citation type="submission" date="2019-10" db="EMBL/GenBank/DDBJ databases">
        <authorList>
            <person name="Palmer J.M."/>
        </authorList>
    </citation>
    <scope>NUCLEOTIDE SEQUENCE [LARGE SCALE GENOMIC DNA]</scope>
    <source>
        <strain evidence="2 3">TWF696</strain>
    </source>
</reference>
<dbReference type="AlphaFoldDB" id="A0AAV9V433"/>
<feature type="compositionally biased region" description="Low complexity" evidence="1">
    <location>
        <begin position="1"/>
        <end position="53"/>
    </location>
</feature>
<name>A0AAV9V433_9PEZI</name>
<protein>
    <recommendedName>
        <fullName evidence="4">Cysteine-rich transmembrane CYSTM domain-containing protein</fullName>
    </recommendedName>
</protein>
<comment type="caution">
    <text evidence="2">The sequence shown here is derived from an EMBL/GenBank/DDBJ whole genome shotgun (WGS) entry which is preliminary data.</text>
</comment>